<protein>
    <submittedName>
        <fullName evidence="7">ABC transporter permease</fullName>
    </submittedName>
</protein>
<evidence type="ECO:0000256" key="3">
    <source>
        <dbReference type="ARBA" id="ARBA00022989"/>
    </source>
</evidence>
<feature type="transmembrane region" description="Helical" evidence="5">
    <location>
        <begin position="209"/>
        <end position="227"/>
    </location>
</feature>
<proteinExistence type="predicted"/>
<reference evidence="7 8" key="1">
    <citation type="submission" date="2019-12" db="EMBL/GenBank/DDBJ databases">
        <title>Sporaefaciens musculi gen. nov., sp. nov., a novel bacterium isolated from the caecum of an obese mouse.</title>
        <authorList>
            <person name="Rasmussen T.S."/>
            <person name="Streidl T."/>
            <person name="Hitch T.C.A."/>
            <person name="Wortmann E."/>
            <person name="Deptula P."/>
            <person name="Hansen M."/>
            <person name="Nielsen D.S."/>
            <person name="Clavel T."/>
            <person name="Vogensen F.K."/>
        </authorList>
    </citation>
    <scope>NUCLEOTIDE SEQUENCE [LARGE SCALE GENOMIC DNA]</scope>
    <source>
        <strain evidence="7 8">WCA-9-b2</strain>
    </source>
</reference>
<feature type="transmembrane region" description="Helical" evidence="5">
    <location>
        <begin position="404"/>
        <end position="425"/>
    </location>
</feature>
<comment type="caution">
    <text evidence="7">The sequence shown here is derived from an EMBL/GenBank/DDBJ whole genome shotgun (WGS) entry which is preliminary data.</text>
</comment>
<sequence>MKLRKSDFTGTGKVYRFTLSQMMKGKANIISLIIFFLIAAASIPVMTVMMGGEKAASPDSPGAVGIAAVYVQNDTGYELGLESVPQRNEIFENTEFVDTDLMNVEWSKDTYESMLQPEEIYVHLQRDEEKMCFSIGAYALEDKEFPDGDIDSCVSMLSGLLDEARYAGQDAKAEQIAVMTSPYNTNVQSVSEYLEEKEDDFDARFGVQILYSVALLILCTFVSSFIIQKVIEEKASKLAELLMVSVQPLALLVGKILAVMTYIFGLVASLAAVMGISYMVTGQFADTSVMQQQIAASGISADILNISPVTVLILLVSLFLGYLQVSLLSGLIGTGCSSTEDVEPANLTIVLLVMAGYMAAIMTIGSGSPVLAYVVSLCPVASMFCAPVRYLIGDIGFGMLAFSWALQLAVILLLAYVCARIYRALMMYRGSRMKLGGWISMLHQNGAKGGR</sequence>
<evidence type="ECO:0000259" key="6">
    <source>
        <dbReference type="Pfam" id="PF12698"/>
    </source>
</evidence>
<dbReference type="AlphaFoldDB" id="A0A7X3MLW4"/>
<name>A0A7X3MLW4_9FIRM</name>
<feature type="transmembrane region" description="Helical" evidence="5">
    <location>
        <begin position="345"/>
        <end position="364"/>
    </location>
</feature>
<comment type="subcellular location">
    <subcellularLocation>
        <location evidence="1">Membrane</location>
        <topology evidence="1">Multi-pass membrane protein</topology>
    </subcellularLocation>
</comment>
<evidence type="ECO:0000313" key="7">
    <source>
        <dbReference type="EMBL" id="MXP78816.1"/>
    </source>
</evidence>
<dbReference type="GO" id="GO:0140359">
    <property type="term" value="F:ABC-type transporter activity"/>
    <property type="evidence" value="ECO:0007669"/>
    <property type="project" value="InterPro"/>
</dbReference>
<dbReference type="PANTHER" id="PTHR43471:SF3">
    <property type="entry name" value="ABC TRANSPORTER PERMEASE PROTEIN NATB"/>
    <property type="match status" value="1"/>
</dbReference>
<evidence type="ECO:0000256" key="2">
    <source>
        <dbReference type="ARBA" id="ARBA00022692"/>
    </source>
</evidence>
<keyword evidence="2 5" id="KW-0812">Transmembrane</keyword>
<evidence type="ECO:0000256" key="4">
    <source>
        <dbReference type="ARBA" id="ARBA00023136"/>
    </source>
</evidence>
<dbReference type="GO" id="GO:0016020">
    <property type="term" value="C:membrane"/>
    <property type="evidence" value="ECO:0007669"/>
    <property type="project" value="UniProtKB-SubCell"/>
</dbReference>
<evidence type="ECO:0000256" key="1">
    <source>
        <dbReference type="ARBA" id="ARBA00004141"/>
    </source>
</evidence>
<accession>A0A7X3MLW4</accession>
<keyword evidence="8" id="KW-1185">Reference proteome</keyword>
<dbReference type="PANTHER" id="PTHR43471">
    <property type="entry name" value="ABC TRANSPORTER PERMEASE"/>
    <property type="match status" value="1"/>
</dbReference>
<dbReference type="InterPro" id="IPR013525">
    <property type="entry name" value="ABC2_TM"/>
</dbReference>
<keyword evidence="4 5" id="KW-0472">Membrane</keyword>
<organism evidence="7 8">
    <name type="scientific">Sporofaciens musculi</name>
    <dbReference type="NCBI Taxonomy" id="2681861"/>
    <lineage>
        <taxon>Bacteria</taxon>
        <taxon>Bacillati</taxon>
        <taxon>Bacillota</taxon>
        <taxon>Clostridia</taxon>
        <taxon>Lachnospirales</taxon>
        <taxon>Lachnospiraceae</taxon>
        <taxon>Sporofaciens</taxon>
    </lineage>
</organism>
<dbReference type="Pfam" id="PF12698">
    <property type="entry name" value="ABC2_membrane_3"/>
    <property type="match status" value="1"/>
</dbReference>
<keyword evidence="3 5" id="KW-1133">Transmembrane helix</keyword>
<feature type="transmembrane region" description="Helical" evidence="5">
    <location>
        <begin position="303"/>
        <end position="325"/>
    </location>
</feature>
<feature type="transmembrane region" description="Helical" evidence="5">
    <location>
        <begin position="29"/>
        <end position="50"/>
    </location>
</feature>
<dbReference type="RefSeq" id="WP_159755991.1">
    <property type="nucleotide sequence ID" value="NZ_WUQX01000001.1"/>
</dbReference>
<feature type="transmembrane region" description="Helical" evidence="5">
    <location>
        <begin position="263"/>
        <end position="282"/>
    </location>
</feature>
<dbReference type="EMBL" id="WUQX01000001">
    <property type="protein sequence ID" value="MXP78816.1"/>
    <property type="molecule type" value="Genomic_DNA"/>
</dbReference>
<gene>
    <name evidence="7" type="ORF">GN277_26780</name>
</gene>
<feature type="domain" description="ABC-2 type transporter transmembrane" evidence="6">
    <location>
        <begin position="182"/>
        <end position="415"/>
    </location>
</feature>
<dbReference type="Proteomes" id="UP000460412">
    <property type="component" value="Unassembled WGS sequence"/>
</dbReference>
<evidence type="ECO:0000256" key="5">
    <source>
        <dbReference type="SAM" id="Phobius"/>
    </source>
</evidence>
<evidence type="ECO:0000313" key="8">
    <source>
        <dbReference type="Proteomes" id="UP000460412"/>
    </source>
</evidence>